<gene>
    <name evidence="2" type="ORF">CcrRogue_gp209</name>
</gene>
<dbReference type="KEGG" id="vg:13995990"/>
<evidence type="ECO:0000313" key="3">
    <source>
        <dbReference type="Proteomes" id="UP000000461"/>
    </source>
</evidence>
<reference evidence="2 3" key="1">
    <citation type="journal article" date="2012" name="BMC Genomics">
        <title>The Caulobacter crescentus phage phiCbK: genomics of a canonical phage.</title>
        <authorList>
            <person name="Gill J.J."/>
            <person name="Berry J.D."/>
            <person name="Russell W.K."/>
            <person name="Lessor L."/>
            <person name="Escobar Garcia D.A."/>
            <person name="Hernandez D."/>
            <person name="Kane A."/>
            <person name="Keene J."/>
            <person name="Maddox M."/>
            <person name="Martin R."/>
            <person name="Mohan S."/>
            <person name="Thorn A.M."/>
            <person name="Russell D.H."/>
            <person name="Young R."/>
        </authorList>
    </citation>
    <scope>NUCLEOTIDE SEQUENCE [LARGE SCALE GENOMIC DNA]</scope>
</reference>
<dbReference type="Proteomes" id="UP000000461">
    <property type="component" value="Segment"/>
</dbReference>
<keyword evidence="1" id="KW-1133">Transmembrane helix</keyword>
<evidence type="ECO:0000313" key="2">
    <source>
        <dbReference type="EMBL" id="AFU86691.1"/>
    </source>
</evidence>
<dbReference type="OrthoDB" id="40224at10239"/>
<organism evidence="2 3">
    <name type="scientific">Caulobacter phage CcrRogue</name>
    <dbReference type="NCBI Taxonomy" id="2927986"/>
    <lineage>
        <taxon>Viruses</taxon>
        <taxon>Duplodnaviria</taxon>
        <taxon>Heunggongvirae</taxon>
        <taxon>Uroviricota</taxon>
        <taxon>Caudoviricetes</taxon>
        <taxon>Jeanschmidtviridae</taxon>
        <taxon>Poindextervirus</taxon>
        <taxon>Poindextervirus rogue</taxon>
    </lineage>
</organism>
<keyword evidence="1" id="KW-0812">Transmembrane</keyword>
<proteinExistence type="predicted"/>
<name>K4JNV7_9CAUD</name>
<feature type="transmembrane region" description="Helical" evidence="1">
    <location>
        <begin position="28"/>
        <end position="46"/>
    </location>
</feature>
<sequence length="51" mass="5502">MKFWSAYGAAMLVGVIQGFVDGYNRQPPMITAALFSILLVAIIARASEKAL</sequence>
<protein>
    <submittedName>
        <fullName evidence="2">Uncharacterized protein</fullName>
    </submittedName>
</protein>
<accession>K4JNV7</accession>
<keyword evidence="3" id="KW-1185">Reference proteome</keyword>
<keyword evidence="1" id="KW-0472">Membrane</keyword>
<evidence type="ECO:0000256" key="1">
    <source>
        <dbReference type="SAM" id="Phobius"/>
    </source>
</evidence>
<dbReference type="EMBL" id="JX100814">
    <property type="protein sequence ID" value="AFU86691.1"/>
    <property type="molecule type" value="Genomic_DNA"/>
</dbReference>